<dbReference type="AlphaFoldDB" id="A0AAW0KD65"/>
<comment type="caution">
    <text evidence="1">The sequence shown here is derived from an EMBL/GenBank/DDBJ whole genome shotgun (WGS) entry which is preliminary data.</text>
</comment>
<evidence type="ECO:0000313" key="1">
    <source>
        <dbReference type="EMBL" id="KAK7836489.1"/>
    </source>
</evidence>
<organism evidence="1 2">
    <name type="scientific">Quercus suber</name>
    <name type="common">Cork oak</name>
    <dbReference type="NCBI Taxonomy" id="58331"/>
    <lineage>
        <taxon>Eukaryota</taxon>
        <taxon>Viridiplantae</taxon>
        <taxon>Streptophyta</taxon>
        <taxon>Embryophyta</taxon>
        <taxon>Tracheophyta</taxon>
        <taxon>Spermatophyta</taxon>
        <taxon>Magnoliopsida</taxon>
        <taxon>eudicotyledons</taxon>
        <taxon>Gunneridae</taxon>
        <taxon>Pentapetalae</taxon>
        <taxon>rosids</taxon>
        <taxon>fabids</taxon>
        <taxon>Fagales</taxon>
        <taxon>Fagaceae</taxon>
        <taxon>Quercus</taxon>
    </lineage>
</organism>
<sequence length="162" mass="18488">MHNPIGFLSSWSFSSIENQSLLDPNRLRIPDRLISASSLPVPSSGRPIRPRTVRVLPVSRRKEVPLFLSIQSLTLHDKLFISRMKPEPRSIENQSLLDPNRLRIPDRLISASSLPVPSSGRPIRPRTVRVLPVSRRKEVPLFLSIQSLTCKFKSYNHINKQI</sequence>
<evidence type="ECO:0000313" key="2">
    <source>
        <dbReference type="Proteomes" id="UP000237347"/>
    </source>
</evidence>
<keyword evidence="2" id="KW-1185">Reference proteome</keyword>
<reference evidence="1 2" key="1">
    <citation type="journal article" date="2018" name="Sci. Data">
        <title>The draft genome sequence of cork oak.</title>
        <authorList>
            <person name="Ramos A.M."/>
            <person name="Usie A."/>
            <person name="Barbosa P."/>
            <person name="Barros P.M."/>
            <person name="Capote T."/>
            <person name="Chaves I."/>
            <person name="Simoes F."/>
            <person name="Abreu I."/>
            <person name="Carrasquinho I."/>
            <person name="Faro C."/>
            <person name="Guimaraes J.B."/>
            <person name="Mendonca D."/>
            <person name="Nobrega F."/>
            <person name="Rodrigues L."/>
            <person name="Saibo N.J.M."/>
            <person name="Varela M.C."/>
            <person name="Egas C."/>
            <person name="Matos J."/>
            <person name="Miguel C.M."/>
            <person name="Oliveira M.M."/>
            <person name="Ricardo C.P."/>
            <person name="Goncalves S."/>
        </authorList>
    </citation>
    <scope>NUCLEOTIDE SEQUENCE [LARGE SCALE GENOMIC DNA]</scope>
    <source>
        <strain evidence="2">cv. HL8</strain>
    </source>
</reference>
<dbReference type="EMBL" id="PKMF04000352">
    <property type="protein sequence ID" value="KAK7836489.1"/>
    <property type="molecule type" value="Genomic_DNA"/>
</dbReference>
<protein>
    <submittedName>
        <fullName evidence="1">Uncharacterized protein</fullName>
    </submittedName>
</protein>
<dbReference type="Proteomes" id="UP000237347">
    <property type="component" value="Unassembled WGS sequence"/>
</dbReference>
<accession>A0AAW0KD65</accession>
<name>A0AAW0KD65_QUESU</name>
<proteinExistence type="predicted"/>
<gene>
    <name evidence="1" type="ORF">CFP56_022457</name>
</gene>